<dbReference type="Pfam" id="PF08459">
    <property type="entry name" value="UvrC_RNaseH_dom"/>
    <property type="match status" value="1"/>
</dbReference>
<accession>A0A1F4TK77</accession>
<evidence type="ECO:0000256" key="1">
    <source>
        <dbReference type="ARBA" id="ARBA00022490"/>
    </source>
</evidence>
<protein>
    <recommendedName>
        <fullName evidence="11">Excinuclease ABC subunit C</fullName>
    </recommendedName>
</protein>
<evidence type="ECO:0000259" key="8">
    <source>
        <dbReference type="PROSITE" id="PS50165"/>
    </source>
</evidence>
<dbReference type="SUPFAM" id="SSF46600">
    <property type="entry name" value="C-terminal UvrC-binding domain of UvrB"/>
    <property type="match status" value="1"/>
</dbReference>
<dbReference type="Proteomes" id="UP000177309">
    <property type="component" value="Unassembled WGS sequence"/>
</dbReference>
<dbReference type="InterPro" id="IPR001943">
    <property type="entry name" value="UVR_dom"/>
</dbReference>
<feature type="domain" description="UVR" evidence="6">
    <location>
        <begin position="192"/>
        <end position="227"/>
    </location>
</feature>
<dbReference type="GO" id="GO:0009381">
    <property type="term" value="F:excinuclease ABC activity"/>
    <property type="evidence" value="ECO:0007669"/>
    <property type="project" value="InterPro"/>
</dbReference>
<dbReference type="InterPro" id="IPR035901">
    <property type="entry name" value="GIY-YIG_endonuc_sf"/>
</dbReference>
<dbReference type="SUPFAM" id="SSF82771">
    <property type="entry name" value="GIY-YIG endonuclease"/>
    <property type="match status" value="1"/>
</dbReference>
<dbReference type="EMBL" id="MEUI01000040">
    <property type="protein sequence ID" value="OGC33132.1"/>
    <property type="molecule type" value="Genomic_DNA"/>
</dbReference>
<keyword evidence="2" id="KW-0227">DNA damage</keyword>
<name>A0A1F4TK77_UNCSA</name>
<dbReference type="InterPro" id="IPR047296">
    <property type="entry name" value="GIY-YIG_UvrC_Cho"/>
</dbReference>
<evidence type="ECO:0000256" key="3">
    <source>
        <dbReference type="ARBA" id="ARBA00022769"/>
    </source>
</evidence>
<dbReference type="InterPro" id="IPR001162">
    <property type="entry name" value="UvrC_RNase_H_dom"/>
</dbReference>
<dbReference type="InterPro" id="IPR000305">
    <property type="entry name" value="GIY-YIG_endonuc"/>
</dbReference>
<dbReference type="Pfam" id="PF01541">
    <property type="entry name" value="GIY-YIG"/>
    <property type="match status" value="1"/>
</dbReference>
<evidence type="ECO:0000256" key="4">
    <source>
        <dbReference type="ARBA" id="ARBA00022881"/>
    </source>
</evidence>
<keyword evidence="4" id="KW-0267">Excision nuclease</keyword>
<dbReference type="GO" id="GO:0009380">
    <property type="term" value="C:excinuclease repair complex"/>
    <property type="evidence" value="ECO:0007669"/>
    <property type="project" value="TreeGrafter"/>
</dbReference>
<dbReference type="Gene3D" id="4.10.860.10">
    <property type="entry name" value="UVR domain"/>
    <property type="match status" value="1"/>
</dbReference>
<keyword evidence="3" id="KW-0228">DNA excision</keyword>
<dbReference type="InterPro" id="IPR038476">
    <property type="entry name" value="UvrC_RNase_H_dom_sf"/>
</dbReference>
<dbReference type="InterPro" id="IPR036876">
    <property type="entry name" value="UVR_dom_sf"/>
</dbReference>
<evidence type="ECO:0000259" key="7">
    <source>
        <dbReference type="PROSITE" id="PS50164"/>
    </source>
</evidence>
<dbReference type="SMART" id="SM00465">
    <property type="entry name" value="GIYc"/>
    <property type="match status" value="1"/>
</dbReference>
<evidence type="ECO:0000313" key="10">
    <source>
        <dbReference type="Proteomes" id="UP000177309"/>
    </source>
</evidence>
<feature type="domain" description="GIY-YIG" evidence="7">
    <location>
        <begin position="6"/>
        <end position="83"/>
    </location>
</feature>
<dbReference type="PROSITE" id="PS50165">
    <property type="entry name" value="UVRC"/>
    <property type="match status" value="1"/>
</dbReference>
<feature type="domain" description="UvrC family homology region profile" evidence="8">
    <location>
        <begin position="234"/>
        <end position="347"/>
    </location>
</feature>
<dbReference type="PROSITE" id="PS50151">
    <property type="entry name" value="UVR"/>
    <property type="match status" value="1"/>
</dbReference>
<proteinExistence type="predicted"/>
<comment type="caution">
    <text evidence="9">The sequence shown here is derived from an EMBL/GenBank/DDBJ whole genome shotgun (WGS) entry which is preliminary data.</text>
</comment>
<dbReference type="PROSITE" id="PS50164">
    <property type="entry name" value="GIY_YIG"/>
    <property type="match status" value="1"/>
</dbReference>
<keyword evidence="5" id="KW-0234">DNA repair</keyword>
<dbReference type="Pfam" id="PF02151">
    <property type="entry name" value="UVR"/>
    <property type="match status" value="1"/>
</dbReference>
<organism evidence="9 10">
    <name type="scientific">candidate division WOR-1 bacterium RIFOXYC2_FULL_41_25</name>
    <dbReference type="NCBI Taxonomy" id="1802586"/>
    <lineage>
        <taxon>Bacteria</taxon>
        <taxon>Bacillati</taxon>
        <taxon>Saganbacteria</taxon>
    </lineage>
</organism>
<dbReference type="GO" id="GO:0006289">
    <property type="term" value="P:nucleotide-excision repair"/>
    <property type="evidence" value="ECO:0007669"/>
    <property type="project" value="InterPro"/>
</dbReference>
<dbReference type="InterPro" id="IPR050066">
    <property type="entry name" value="UvrABC_protein_C"/>
</dbReference>
<dbReference type="Gene3D" id="3.30.420.340">
    <property type="entry name" value="UvrC, RNAse H endonuclease domain"/>
    <property type="match status" value="1"/>
</dbReference>
<dbReference type="Gene3D" id="3.40.1440.10">
    <property type="entry name" value="GIY-YIG endonuclease"/>
    <property type="match status" value="1"/>
</dbReference>
<dbReference type="AlphaFoldDB" id="A0A1F4TK77"/>
<sequence>MKSLPDKPGVYLFKDNKGLIIYVGKAKSLRKRVASYFQPHDDIKTQILAGRLRDVEYIATGSESDALILEDRLIKKYQPRYNISLKDDKTYPSLKLTIHEEWPRLLFVRKKEQDGSLYFGPFPGGVAREAILLVKKIFPIRWCKESPLKKRQQPCLFYRIGNCSGPCIGKICRKDYLNLIRGILLLLKGKSDKALKKLNQEMKKASRVLDYEMAAYLRDKIKTLQKLLEGQGLRKAPVPLNLADLTELKTVLRLRKSPLRIEAFDVSNISGSNMVGAMVVFYGGIPLKKDYRRFKIRSVEDKPNDVAAILEVIKRRYTLSLSKRLPLPDLILVDGGHAQVNAAKQALKEAGLTSLPMIGLAKREETICFASGEDLKLPKTSAALRLLQRVRDEVHRFAITFHREKRKKSLFAN</sequence>
<dbReference type="CDD" id="cd10434">
    <property type="entry name" value="GIY-YIG_UvrC_Cho"/>
    <property type="match status" value="1"/>
</dbReference>
<gene>
    <name evidence="9" type="ORF">A2462_08790</name>
</gene>
<evidence type="ECO:0000256" key="5">
    <source>
        <dbReference type="ARBA" id="ARBA00023204"/>
    </source>
</evidence>
<evidence type="ECO:0000313" key="9">
    <source>
        <dbReference type="EMBL" id="OGC33132.1"/>
    </source>
</evidence>
<evidence type="ECO:0000259" key="6">
    <source>
        <dbReference type="PROSITE" id="PS50151"/>
    </source>
</evidence>
<evidence type="ECO:0000256" key="2">
    <source>
        <dbReference type="ARBA" id="ARBA00022763"/>
    </source>
</evidence>
<evidence type="ECO:0008006" key="11">
    <source>
        <dbReference type="Google" id="ProtNLM"/>
    </source>
</evidence>
<dbReference type="PANTHER" id="PTHR30562:SF1">
    <property type="entry name" value="UVRABC SYSTEM PROTEIN C"/>
    <property type="match status" value="1"/>
</dbReference>
<keyword evidence="1" id="KW-0963">Cytoplasm</keyword>
<dbReference type="FunFam" id="3.40.1440.10:FF:000001">
    <property type="entry name" value="UvrABC system protein C"/>
    <property type="match status" value="1"/>
</dbReference>
<reference evidence="9 10" key="1">
    <citation type="journal article" date="2016" name="Nat. Commun.">
        <title>Thousands of microbial genomes shed light on interconnected biogeochemical processes in an aquifer system.</title>
        <authorList>
            <person name="Anantharaman K."/>
            <person name="Brown C.T."/>
            <person name="Hug L.A."/>
            <person name="Sharon I."/>
            <person name="Castelle C.J."/>
            <person name="Probst A.J."/>
            <person name="Thomas B.C."/>
            <person name="Singh A."/>
            <person name="Wilkins M.J."/>
            <person name="Karaoz U."/>
            <person name="Brodie E.L."/>
            <person name="Williams K.H."/>
            <person name="Hubbard S.S."/>
            <person name="Banfield J.F."/>
        </authorList>
    </citation>
    <scope>NUCLEOTIDE SEQUENCE [LARGE SCALE GENOMIC DNA]</scope>
</reference>
<dbReference type="PANTHER" id="PTHR30562">
    <property type="entry name" value="UVRC/OXIDOREDUCTASE"/>
    <property type="match status" value="1"/>
</dbReference>